<evidence type="ECO:0000256" key="1">
    <source>
        <dbReference type="SAM" id="SignalP"/>
    </source>
</evidence>
<gene>
    <name evidence="2" type="ORF">AK830_g5926</name>
</gene>
<keyword evidence="3" id="KW-1185">Reference proteome</keyword>
<comment type="caution">
    <text evidence="2">The sequence shown here is derived from an EMBL/GenBank/DDBJ whole genome shotgun (WGS) entry which is preliminary data.</text>
</comment>
<organism evidence="2 3">
    <name type="scientific">Neonectria ditissima</name>
    <dbReference type="NCBI Taxonomy" id="78410"/>
    <lineage>
        <taxon>Eukaryota</taxon>
        <taxon>Fungi</taxon>
        <taxon>Dikarya</taxon>
        <taxon>Ascomycota</taxon>
        <taxon>Pezizomycotina</taxon>
        <taxon>Sordariomycetes</taxon>
        <taxon>Hypocreomycetidae</taxon>
        <taxon>Hypocreales</taxon>
        <taxon>Nectriaceae</taxon>
        <taxon>Neonectria</taxon>
    </lineage>
</organism>
<accession>A0A0N8H728</accession>
<protein>
    <submittedName>
        <fullName evidence="2">Uncharacterized protein</fullName>
    </submittedName>
</protein>
<sequence length="244" mass="27151">MKISAIALLGFLAAGVIAGGDDDYKKPDKCKKTEWEPAQCKSYYGGKDSREVSTMEERGEALEDRGEYSYPPPVCKKKCPKDKTRCEEYGWAKGSPRYEGSFFQAVDCKKGNDYKVSGTLGPCSYGSAKDCLVVKYSGDYWPADKKTSYLGVYERKTDGVAHYSKLNYNSYCYGDKCTVPVEKLPGYPELCGDTLFVAVDAGRCQNAYSDYGYGKKQEADKISYVKLEIECTGKKECKKSCCKV</sequence>
<dbReference type="OrthoDB" id="5106185at2759"/>
<reference evidence="2 3" key="1">
    <citation type="submission" date="2015-09" db="EMBL/GenBank/DDBJ databases">
        <title>Draft genome of a European isolate of the apple canker pathogen Neonectria ditissima.</title>
        <authorList>
            <person name="Gomez-Cortecero A."/>
            <person name="Harrison R.J."/>
            <person name="Armitage A.D."/>
        </authorList>
    </citation>
    <scope>NUCLEOTIDE SEQUENCE [LARGE SCALE GENOMIC DNA]</scope>
    <source>
        <strain evidence="2 3">R09/05</strain>
    </source>
</reference>
<dbReference type="STRING" id="78410.A0A0N8H728"/>
<name>A0A0N8H728_9HYPO</name>
<dbReference type="EMBL" id="LKCW01000080">
    <property type="protein sequence ID" value="KPM40612.1"/>
    <property type="molecule type" value="Genomic_DNA"/>
</dbReference>
<dbReference type="AlphaFoldDB" id="A0A0N8H728"/>
<keyword evidence="1" id="KW-0732">Signal</keyword>
<feature type="chain" id="PRO_5006026200" evidence="1">
    <location>
        <begin position="19"/>
        <end position="244"/>
    </location>
</feature>
<feature type="signal peptide" evidence="1">
    <location>
        <begin position="1"/>
        <end position="18"/>
    </location>
</feature>
<evidence type="ECO:0000313" key="2">
    <source>
        <dbReference type="EMBL" id="KPM40612.1"/>
    </source>
</evidence>
<dbReference type="Proteomes" id="UP000050424">
    <property type="component" value="Unassembled WGS sequence"/>
</dbReference>
<proteinExistence type="predicted"/>
<evidence type="ECO:0000313" key="3">
    <source>
        <dbReference type="Proteomes" id="UP000050424"/>
    </source>
</evidence>